<dbReference type="Pfam" id="PF13416">
    <property type="entry name" value="SBP_bac_8"/>
    <property type="match status" value="1"/>
</dbReference>
<name>A0A6L9G3I8_9MICC</name>
<dbReference type="PANTHER" id="PTHR43649">
    <property type="entry name" value="ARABINOSE-BINDING PROTEIN-RELATED"/>
    <property type="match status" value="1"/>
</dbReference>
<dbReference type="Proteomes" id="UP000477543">
    <property type="component" value="Unassembled WGS sequence"/>
</dbReference>
<organism evidence="1 2">
    <name type="scientific">Glutamicibacter soli</name>
    <dbReference type="NCBI Taxonomy" id="453836"/>
    <lineage>
        <taxon>Bacteria</taxon>
        <taxon>Bacillati</taxon>
        <taxon>Actinomycetota</taxon>
        <taxon>Actinomycetes</taxon>
        <taxon>Micrococcales</taxon>
        <taxon>Micrococcaceae</taxon>
        <taxon>Glutamicibacter</taxon>
    </lineage>
</organism>
<accession>A0A6L9G3I8</accession>
<dbReference type="EMBL" id="WYDN01000005">
    <property type="protein sequence ID" value="NAZ15838.1"/>
    <property type="molecule type" value="Genomic_DNA"/>
</dbReference>
<dbReference type="PANTHER" id="PTHR43649:SF32">
    <property type="entry name" value="SUGAR BINDING SECRETED PROTEIN"/>
    <property type="match status" value="1"/>
</dbReference>
<dbReference type="SUPFAM" id="SSF53850">
    <property type="entry name" value="Periplasmic binding protein-like II"/>
    <property type="match status" value="1"/>
</dbReference>
<evidence type="ECO:0000313" key="1">
    <source>
        <dbReference type="EMBL" id="NAZ15838.1"/>
    </source>
</evidence>
<gene>
    <name evidence="1" type="ORF">GT020_07120</name>
</gene>
<dbReference type="AlphaFoldDB" id="A0A6L9G3I8"/>
<protein>
    <submittedName>
        <fullName evidence="1">Extracellular solute-binding protein</fullName>
    </submittedName>
</protein>
<sequence length="490" mass="52192">MRECCCDSCCIGNSSEFYFFLNFESALTTSRDARNFTRKLSTLNGVTVDITRTSRIAKAAAVAGILALLATGCGGNNNATSEQPASPDNPITLTVTTFGTMGLDDLYTKYESENPGVKIQATNIDTGGNALTDWKTKQAAGAGLPDVQAVEEGWLGQVMTVSDSFTDLRDYGAGDIAGQWVDWKVQQATDDEGRIIGYGTDIGPMGLCYNADLFKEAGLPSERDAVAELFGGDNATWEQFVDVGKDYVKASDKAFYDQSGFVWNSMVNQLDEGYYKADGTLNIEGNTQLRERWDLLADAASNGLSSGQTQWDWGKGQAFVDGSFATMPCPGWMLGVVKGQVEGAGGDSTDGWDFADVFPGGPANWGGTFLTVPETSEHPAEAAKLAQWLTSADSQAAAFEVAGTFPSSLDAQQSEAVTGSNELTEFFNDAPIGKILANRAEGVKAQFKGPNDSVIQEQVFGPATIALDSGTDGQKAWNDALATLKDLDIK</sequence>
<proteinExistence type="predicted"/>
<comment type="caution">
    <text evidence="1">The sequence shown here is derived from an EMBL/GenBank/DDBJ whole genome shotgun (WGS) entry which is preliminary data.</text>
</comment>
<evidence type="ECO:0000313" key="2">
    <source>
        <dbReference type="Proteomes" id="UP000477543"/>
    </source>
</evidence>
<dbReference type="Gene3D" id="3.40.190.10">
    <property type="entry name" value="Periplasmic binding protein-like II"/>
    <property type="match status" value="1"/>
</dbReference>
<dbReference type="InterPro" id="IPR050490">
    <property type="entry name" value="Bact_solute-bd_prot1"/>
</dbReference>
<dbReference type="InterPro" id="IPR006059">
    <property type="entry name" value="SBP"/>
</dbReference>
<reference evidence="1 2" key="1">
    <citation type="submission" date="2020-01" db="EMBL/GenBank/DDBJ databases">
        <title>Glutamicibacter soli M275.</title>
        <authorList>
            <person name="Meng X."/>
        </authorList>
    </citation>
    <scope>NUCLEOTIDE SEQUENCE [LARGE SCALE GENOMIC DNA]</scope>
    <source>
        <strain evidence="1 2">M275</strain>
    </source>
</reference>